<dbReference type="Proteomes" id="UP000198816">
    <property type="component" value="Unassembled WGS sequence"/>
</dbReference>
<dbReference type="RefSeq" id="WP_093030041.1">
    <property type="nucleotide sequence ID" value="NZ_FNNZ01000006.1"/>
</dbReference>
<dbReference type="Gene3D" id="3.30.2020.30">
    <property type="match status" value="1"/>
</dbReference>
<dbReference type="OrthoDB" id="9794178at2"/>
<proteinExistence type="predicted"/>
<dbReference type="AlphaFoldDB" id="A0A1H2V139"/>
<dbReference type="InterPro" id="IPR038492">
    <property type="entry name" value="GBBH-like_N_sf"/>
</dbReference>
<feature type="domain" description="Gamma-butyrobetaine hydroxylase-like N-terminal" evidence="3">
    <location>
        <begin position="8"/>
        <end position="91"/>
    </location>
</feature>
<dbReference type="STRING" id="1058.SAMN05421783_10676"/>
<dbReference type="PANTHER" id="PTHR35303">
    <property type="entry name" value="OS02G0197800 PROTEIN"/>
    <property type="match status" value="1"/>
</dbReference>
<dbReference type="InterPro" id="IPR010376">
    <property type="entry name" value="GBBH-like_N"/>
</dbReference>
<name>A0A1H2V139_THIRO</name>
<sequence>MPTPTELNLHQQSRILEITFDDGLHVNLPCEYLRVYSPSAEVQGHGPGQRVLQLGKEDVGVDKIEPVGNYAICLHFDDEHNTGIYSWEYLYKLGVEQEHLWKEYLDELEKAGQKRKVRAS</sequence>
<evidence type="ECO:0000259" key="3">
    <source>
        <dbReference type="Pfam" id="PF06155"/>
    </source>
</evidence>
<reference evidence="5" key="1">
    <citation type="submission" date="2016-10" db="EMBL/GenBank/DDBJ databases">
        <authorList>
            <person name="Varghese N."/>
            <person name="Submissions S."/>
        </authorList>
    </citation>
    <scope>NUCLEOTIDE SEQUENCE [LARGE SCALE GENOMIC DNA]</scope>
    <source>
        <strain evidence="5">DSM 217</strain>
    </source>
</reference>
<keyword evidence="2" id="KW-0408">Iron</keyword>
<evidence type="ECO:0000313" key="4">
    <source>
        <dbReference type="EMBL" id="SDW61990.1"/>
    </source>
</evidence>
<evidence type="ECO:0000313" key="5">
    <source>
        <dbReference type="Proteomes" id="UP000198816"/>
    </source>
</evidence>
<organism evidence="4 5">
    <name type="scientific">Thiocapsa roseopersicina</name>
    <dbReference type="NCBI Taxonomy" id="1058"/>
    <lineage>
        <taxon>Bacteria</taxon>
        <taxon>Pseudomonadati</taxon>
        <taxon>Pseudomonadota</taxon>
        <taxon>Gammaproteobacteria</taxon>
        <taxon>Chromatiales</taxon>
        <taxon>Chromatiaceae</taxon>
        <taxon>Thiocapsa</taxon>
    </lineage>
</organism>
<evidence type="ECO:0000256" key="1">
    <source>
        <dbReference type="ARBA" id="ARBA00022723"/>
    </source>
</evidence>
<dbReference type="GO" id="GO:0046872">
    <property type="term" value="F:metal ion binding"/>
    <property type="evidence" value="ECO:0007669"/>
    <property type="project" value="UniProtKB-KW"/>
</dbReference>
<dbReference type="PANTHER" id="PTHR35303:SF5">
    <property type="entry name" value="OS02G0197800 PROTEIN"/>
    <property type="match status" value="1"/>
</dbReference>
<dbReference type="Pfam" id="PF06155">
    <property type="entry name" value="GBBH-like_N"/>
    <property type="match status" value="1"/>
</dbReference>
<dbReference type="EMBL" id="FNNZ01000006">
    <property type="protein sequence ID" value="SDW61990.1"/>
    <property type="molecule type" value="Genomic_DNA"/>
</dbReference>
<protein>
    <submittedName>
        <fullName evidence="4">DUF971 family protein</fullName>
    </submittedName>
</protein>
<keyword evidence="1" id="KW-0479">Metal-binding</keyword>
<keyword evidence="5" id="KW-1185">Reference proteome</keyword>
<evidence type="ECO:0000256" key="2">
    <source>
        <dbReference type="ARBA" id="ARBA00023004"/>
    </source>
</evidence>
<gene>
    <name evidence="4" type="ORF">SAMN05421783_10676</name>
</gene>
<accession>A0A1H2V139</accession>